<dbReference type="EMBL" id="MN739210">
    <property type="protein sequence ID" value="QHS93829.1"/>
    <property type="molecule type" value="Genomic_DNA"/>
</dbReference>
<sequence>MSDVIFLIPGIRKIVQAYAWEFKGALFSELPHRPEVPYCGSILWLEAWHPLCSWFFTLTPYNLQFRKVQNPTRGFDLISPCGSSPSIMPKKMQLHQDGYLILTYAHWICILRCTQVKNQEWRTQTENIPGLAMEWYSDQGYSLARDDQDGHLRIGTYDNYGTLQEPEIKLDKVSMPNICHITRIHQNLWALASKQKICTFNRNGTLQHSLETDDNQIKNICAGPDGRLYIQFPEAVYSTSADLCSTPTHTLQSGEMWWLPGPQLAIDNRLYK</sequence>
<reference evidence="1" key="1">
    <citation type="journal article" date="2020" name="Nature">
        <title>Giant virus diversity and host interactions through global metagenomics.</title>
        <authorList>
            <person name="Schulz F."/>
            <person name="Roux S."/>
            <person name="Paez-Espino D."/>
            <person name="Jungbluth S."/>
            <person name="Walsh D.A."/>
            <person name="Denef V.J."/>
            <person name="McMahon K.D."/>
            <person name="Konstantinidis K.T."/>
            <person name="Eloe-Fadrosh E.A."/>
            <person name="Kyrpides N.C."/>
            <person name="Woyke T."/>
        </authorList>
    </citation>
    <scope>NUCLEOTIDE SEQUENCE</scope>
    <source>
        <strain evidence="1">GVMAG-M-3300018080-19</strain>
    </source>
</reference>
<name>A0A6C0BQE2_9ZZZZ</name>
<dbReference type="AlphaFoldDB" id="A0A6C0BQE2"/>
<organism evidence="1">
    <name type="scientific">viral metagenome</name>
    <dbReference type="NCBI Taxonomy" id="1070528"/>
    <lineage>
        <taxon>unclassified sequences</taxon>
        <taxon>metagenomes</taxon>
        <taxon>organismal metagenomes</taxon>
    </lineage>
</organism>
<evidence type="ECO:0000313" key="1">
    <source>
        <dbReference type="EMBL" id="QHS93829.1"/>
    </source>
</evidence>
<dbReference type="SUPFAM" id="SSF63829">
    <property type="entry name" value="Calcium-dependent phosphotriesterase"/>
    <property type="match status" value="1"/>
</dbReference>
<protein>
    <submittedName>
        <fullName evidence="1">Uncharacterized protein</fullName>
    </submittedName>
</protein>
<proteinExistence type="predicted"/>
<accession>A0A6C0BQE2</accession>